<dbReference type="NCBIfam" id="NF002325">
    <property type="entry name" value="PRK01278.1"/>
    <property type="match status" value="1"/>
</dbReference>
<dbReference type="AlphaFoldDB" id="A0A0W8E6D6"/>
<dbReference type="CDD" id="cd00610">
    <property type="entry name" value="OAT_like"/>
    <property type="match status" value="1"/>
</dbReference>
<evidence type="ECO:0000256" key="4">
    <source>
        <dbReference type="ARBA" id="ARBA00022605"/>
    </source>
</evidence>
<dbReference type="NCBIfam" id="TIGR00707">
    <property type="entry name" value="argD"/>
    <property type="match status" value="1"/>
</dbReference>
<dbReference type="SUPFAM" id="SSF53383">
    <property type="entry name" value="PLP-dependent transferases"/>
    <property type="match status" value="1"/>
</dbReference>
<dbReference type="InterPro" id="IPR049704">
    <property type="entry name" value="Aminotrans_3_PPA_site"/>
</dbReference>
<dbReference type="Pfam" id="PF00202">
    <property type="entry name" value="Aminotran_3"/>
    <property type="match status" value="1"/>
</dbReference>
<dbReference type="PANTHER" id="PTHR11986">
    <property type="entry name" value="AMINOTRANSFERASE CLASS III"/>
    <property type="match status" value="1"/>
</dbReference>
<gene>
    <name evidence="8" type="ORF">ASZ90_018426</name>
</gene>
<dbReference type="PIRSF" id="PIRSF000521">
    <property type="entry name" value="Transaminase_4ab_Lys_Orn"/>
    <property type="match status" value="1"/>
</dbReference>
<dbReference type="Gene3D" id="3.40.640.10">
    <property type="entry name" value="Type I PLP-dependent aspartate aminotransferase-like (Major domain)"/>
    <property type="match status" value="1"/>
</dbReference>
<dbReference type="GO" id="GO:0006526">
    <property type="term" value="P:L-arginine biosynthetic process"/>
    <property type="evidence" value="ECO:0007669"/>
    <property type="project" value="UniProtKB-ARBA"/>
</dbReference>
<comment type="cofactor">
    <cofactor evidence="1">
        <name>pyridoxal 5'-phosphate</name>
        <dbReference type="ChEBI" id="CHEBI:597326"/>
    </cofactor>
</comment>
<dbReference type="GO" id="GO:0005739">
    <property type="term" value="C:mitochondrion"/>
    <property type="evidence" value="ECO:0007669"/>
    <property type="project" value="UniProtKB-SubCell"/>
</dbReference>
<reference evidence="8" key="1">
    <citation type="journal article" date="2015" name="Proc. Natl. Acad. Sci. U.S.A.">
        <title>Networks of energetic and metabolic interactions define dynamics in microbial communities.</title>
        <authorList>
            <person name="Embree M."/>
            <person name="Liu J.K."/>
            <person name="Al-Bassam M.M."/>
            <person name="Zengler K."/>
        </authorList>
    </citation>
    <scope>NUCLEOTIDE SEQUENCE</scope>
</reference>
<keyword evidence="5 8" id="KW-0808">Transferase</keyword>
<dbReference type="InterPro" id="IPR015421">
    <property type="entry name" value="PyrdxlP-dep_Trfase_major"/>
</dbReference>
<keyword evidence="6" id="KW-0663">Pyridoxal phosphate</keyword>
<dbReference type="EMBL" id="LNQE01001856">
    <property type="protein sequence ID" value="KUG04206.1"/>
    <property type="molecule type" value="Genomic_DNA"/>
</dbReference>
<comment type="caution">
    <text evidence="8">The sequence shown here is derived from an EMBL/GenBank/DDBJ whole genome shotgun (WGS) entry which is preliminary data.</text>
</comment>
<dbReference type="GO" id="GO:0042802">
    <property type="term" value="F:identical protein binding"/>
    <property type="evidence" value="ECO:0007669"/>
    <property type="project" value="TreeGrafter"/>
</dbReference>
<dbReference type="GO" id="GO:0003992">
    <property type="term" value="F:N2-acetyl-L-ornithine:2-oxoglutarate 5-aminotransferase activity"/>
    <property type="evidence" value="ECO:0007669"/>
    <property type="project" value="UniProtKB-EC"/>
</dbReference>
<dbReference type="InterPro" id="IPR015424">
    <property type="entry name" value="PyrdxlP-dep_Trfase"/>
</dbReference>
<dbReference type="FunFam" id="3.40.640.10:FF:000004">
    <property type="entry name" value="Acetylornithine aminotransferase"/>
    <property type="match status" value="1"/>
</dbReference>
<evidence type="ECO:0000313" key="8">
    <source>
        <dbReference type="EMBL" id="KUG04206.1"/>
    </source>
</evidence>
<comment type="pathway">
    <text evidence="7">Amino-acid biosynthesis.</text>
</comment>
<dbReference type="InterPro" id="IPR004636">
    <property type="entry name" value="AcOrn/SuccOrn_fam"/>
</dbReference>
<dbReference type="InterPro" id="IPR015422">
    <property type="entry name" value="PyrdxlP-dep_Trfase_small"/>
</dbReference>
<sequence>MKGINEMTNDDIAKKGQHYVMNTYGRFPIAPIKGKGSHLWDADGKQYLDFVGGIAVCILGHCNDELIKALEEQSRQLWHVSNLYWIKPQVEAAEKLVRESGLDKAFFCNSGAEANEAAIKLARKYFYRKQEASRNEIIVFKDSFHGRTLAAVTATGQTKYQEGFAPLPGGFLYAEFNNLSSVERLVNEKTCAVLVEPVQGEGGIKPADPLFLAGLRKLCDEEGILLIFDEVQCGMGRTGSLFAFQQYHIKPDIMTLAKGLGGGFPIGAMVANEKASSGFAPGDHASTFGGNLLATAAANRVLDILCAGSFMQQVVQNSEYLKSELAKITDQRIIETRGIGFMLGMEFNCEIKGLVDTCLQKGLLLVGAGPKVLRFVPPLTVSEAEIDQAINILKEALKEWNV</sequence>
<keyword evidence="4" id="KW-0028">Amino-acid biosynthesis</keyword>
<dbReference type="Gene3D" id="3.90.1150.10">
    <property type="entry name" value="Aspartate Aminotransferase, domain 1"/>
    <property type="match status" value="1"/>
</dbReference>
<proteinExistence type="inferred from homology"/>
<name>A0A0W8E6D6_9ZZZZ</name>
<evidence type="ECO:0000256" key="5">
    <source>
        <dbReference type="ARBA" id="ARBA00022679"/>
    </source>
</evidence>
<comment type="subcellular location">
    <subcellularLocation>
        <location evidence="2">Mitochondrion</location>
    </subcellularLocation>
</comment>
<dbReference type="InterPro" id="IPR005814">
    <property type="entry name" value="Aminotrans_3"/>
</dbReference>
<dbReference type="HAMAP" id="MF_01107">
    <property type="entry name" value="ArgD_aminotrans_3"/>
    <property type="match status" value="1"/>
</dbReference>
<evidence type="ECO:0000256" key="2">
    <source>
        <dbReference type="ARBA" id="ARBA00004173"/>
    </source>
</evidence>
<evidence type="ECO:0000256" key="3">
    <source>
        <dbReference type="ARBA" id="ARBA00022576"/>
    </source>
</evidence>
<dbReference type="InterPro" id="IPR050103">
    <property type="entry name" value="Class-III_PLP-dep_AT"/>
</dbReference>
<dbReference type="EC" id="2.6.1.11" evidence="8"/>
<evidence type="ECO:0000256" key="1">
    <source>
        <dbReference type="ARBA" id="ARBA00001933"/>
    </source>
</evidence>
<accession>A0A0W8E6D6</accession>
<keyword evidence="3 8" id="KW-0032">Aminotransferase</keyword>
<organism evidence="8">
    <name type="scientific">hydrocarbon metagenome</name>
    <dbReference type="NCBI Taxonomy" id="938273"/>
    <lineage>
        <taxon>unclassified sequences</taxon>
        <taxon>metagenomes</taxon>
        <taxon>ecological metagenomes</taxon>
    </lineage>
</organism>
<dbReference type="PROSITE" id="PS00600">
    <property type="entry name" value="AA_TRANSFER_CLASS_3"/>
    <property type="match status" value="1"/>
</dbReference>
<dbReference type="GO" id="GO:0030170">
    <property type="term" value="F:pyridoxal phosphate binding"/>
    <property type="evidence" value="ECO:0007669"/>
    <property type="project" value="InterPro"/>
</dbReference>
<protein>
    <submittedName>
        <fullName evidence="8">Acetylornithine aminotransferase</fullName>
        <ecNumber evidence="8">2.6.1.11</ecNumber>
    </submittedName>
</protein>
<evidence type="ECO:0000256" key="7">
    <source>
        <dbReference type="ARBA" id="ARBA00029440"/>
    </source>
</evidence>
<dbReference type="PANTHER" id="PTHR11986:SF79">
    <property type="entry name" value="ACETYLORNITHINE AMINOTRANSFERASE, MITOCHONDRIAL"/>
    <property type="match status" value="1"/>
</dbReference>
<evidence type="ECO:0000256" key="6">
    <source>
        <dbReference type="ARBA" id="ARBA00022898"/>
    </source>
</evidence>